<dbReference type="Proteomes" id="UP001054837">
    <property type="component" value="Unassembled WGS sequence"/>
</dbReference>
<dbReference type="EMBL" id="BPLQ01003353">
    <property type="protein sequence ID" value="GIX99881.1"/>
    <property type="molecule type" value="Genomic_DNA"/>
</dbReference>
<name>A0AAV4PVH8_9ARAC</name>
<reference evidence="1 2" key="1">
    <citation type="submission" date="2021-06" db="EMBL/GenBank/DDBJ databases">
        <title>Caerostris darwini draft genome.</title>
        <authorList>
            <person name="Kono N."/>
            <person name="Arakawa K."/>
        </authorList>
    </citation>
    <scope>NUCLEOTIDE SEQUENCE [LARGE SCALE GENOMIC DNA]</scope>
</reference>
<accession>A0AAV4PVH8</accession>
<proteinExistence type="predicted"/>
<keyword evidence="2" id="KW-1185">Reference proteome</keyword>
<gene>
    <name evidence="1" type="ORF">CDAR_238841</name>
</gene>
<evidence type="ECO:0000313" key="2">
    <source>
        <dbReference type="Proteomes" id="UP001054837"/>
    </source>
</evidence>
<evidence type="ECO:0000313" key="1">
    <source>
        <dbReference type="EMBL" id="GIX99881.1"/>
    </source>
</evidence>
<organism evidence="1 2">
    <name type="scientific">Caerostris darwini</name>
    <dbReference type="NCBI Taxonomy" id="1538125"/>
    <lineage>
        <taxon>Eukaryota</taxon>
        <taxon>Metazoa</taxon>
        <taxon>Ecdysozoa</taxon>
        <taxon>Arthropoda</taxon>
        <taxon>Chelicerata</taxon>
        <taxon>Arachnida</taxon>
        <taxon>Araneae</taxon>
        <taxon>Araneomorphae</taxon>
        <taxon>Entelegynae</taxon>
        <taxon>Araneoidea</taxon>
        <taxon>Araneidae</taxon>
        <taxon>Caerostris</taxon>
    </lineage>
</organism>
<protein>
    <submittedName>
        <fullName evidence="1">Uncharacterized protein</fullName>
    </submittedName>
</protein>
<comment type="caution">
    <text evidence="1">The sequence shown here is derived from an EMBL/GenBank/DDBJ whole genome shotgun (WGS) entry which is preliminary data.</text>
</comment>
<sequence length="101" mass="11738">MAIRSSRQRALFAVRPDRPEWWNIANDYVEMIYDSRHHYRDNSQIEEFCAAAIIVPFSSGRTTQHPSSLIATLQLQIRTHLTCPPVPFIVRVQQPIPRLPI</sequence>
<dbReference type="AlphaFoldDB" id="A0AAV4PVH8"/>